<evidence type="ECO:0000313" key="12">
    <source>
        <dbReference type="Proteomes" id="UP000196368"/>
    </source>
</evidence>
<dbReference type="EMBL" id="NFJD01000005">
    <property type="protein sequence ID" value="OUO56044.1"/>
    <property type="molecule type" value="Genomic_DNA"/>
</dbReference>
<dbReference type="Gene3D" id="1.20.1740.10">
    <property type="entry name" value="Amino acid/polyamine transporter I"/>
    <property type="match status" value="1"/>
</dbReference>
<dbReference type="Proteomes" id="UP000196368">
    <property type="component" value="Unassembled WGS sequence"/>
</dbReference>
<reference evidence="12" key="1">
    <citation type="submission" date="2017-04" db="EMBL/GenBank/DDBJ databases">
        <title>Function of individual gut microbiota members based on whole genome sequencing of pure cultures obtained from chicken caecum.</title>
        <authorList>
            <person name="Medvecky M."/>
            <person name="Cejkova D."/>
            <person name="Polansky O."/>
            <person name="Karasova D."/>
            <person name="Kubasova T."/>
            <person name="Cizek A."/>
            <person name="Rychlik I."/>
        </authorList>
    </citation>
    <scope>NUCLEOTIDE SEQUENCE [LARGE SCALE GENOMIC DNA]</scope>
    <source>
        <strain evidence="12">An273</strain>
    </source>
</reference>
<dbReference type="OrthoDB" id="9806926at2"/>
<feature type="transmembrane region" description="Helical" evidence="9">
    <location>
        <begin position="209"/>
        <end position="232"/>
    </location>
</feature>
<protein>
    <submittedName>
        <fullName evidence="11">Sodium:alanine symporter family protein</fullName>
    </submittedName>
</protein>
<evidence type="ECO:0000256" key="1">
    <source>
        <dbReference type="ARBA" id="ARBA00004651"/>
    </source>
</evidence>
<comment type="similarity">
    <text evidence="2 9">Belongs to the alanine or glycine:cation symporter (AGCS) (TC 2.A.25) family.</text>
</comment>
<dbReference type="PROSITE" id="PS00873">
    <property type="entry name" value="NA_ALANINE_SYMP"/>
    <property type="match status" value="1"/>
</dbReference>
<evidence type="ECO:0000256" key="2">
    <source>
        <dbReference type="ARBA" id="ARBA00009261"/>
    </source>
</evidence>
<feature type="region of interest" description="Disordered" evidence="10">
    <location>
        <begin position="445"/>
        <end position="466"/>
    </location>
</feature>
<keyword evidence="3 9" id="KW-0813">Transport</keyword>
<dbReference type="PRINTS" id="PR00175">
    <property type="entry name" value="NAALASMPORT"/>
</dbReference>
<feature type="transmembrane region" description="Helical" evidence="9">
    <location>
        <begin position="69"/>
        <end position="93"/>
    </location>
</feature>
<accession>A0A1Y4D9X0</accession>
<evidence type="ECO:0000256" key="4">
    <source>
        <dbReference type="ARBA" id="ARBA00022475"/>
    </source>
</evidence>
<keyword evidence="12" id="KW-1185">Reference proteome</keyword>
<keyword evidence="4 9" id="KW-1003">Cell membrane</keyword>
<comment type="subcellular location">
    <subcellularLocation>
        <location evidence="1 9">Cell membrane</location>
        <topology evidence="1 9">Multi-pass membrane protein</topology>
    </subcellularLocation>
</comment>
<dbReference type="AlphaFoldDB" id="A0A1Y4D9X0"/>
<keyword evidence="7 9" id="KW-1133">Transmembrane helix</keyword>
<feature type="transmembrane region" description="Helical" evidence="9">
    <location>
        <begin position="147"/>
        <end position="164"/>
    </location>
</feature>
<dbReference type="NCBIfam" id="TIGR00835">
    <property type="entry name" value="agcS"/>
    <property type="match status" value="1"/>
</dbReference>
<proteinExistence type="inferred from homology"/>
<evidence type="ECO:0000256" key="9">
    <source>
        <dbReference type="RuleBase" id="RU363064"/>
    </source>
</evidence>
<feature type="transmembrane region" description="Helical" evidence="9">
    <location>
        <begin position="348"/>
        <end position="369"/>
    </location>
</feature>
<evidence type="ECO:0000256" key="8">
    <source>
        <dbReference type="ARBA" id="ARBA00023136"/>
    </source>
</evidence>
<sequence length="466" mass="50351">MSDILTQAITLLNDRFLGYVLMAALLFAGLYFTIATRFVQFVRPKEMLRLMLGQTGNPKEKGHISSFQAFSISTASRVGTGNIAGVAIAITVGGPGAVFWMWLIAVIGAASAFAESTLAQVYKVKSGAHFRGGPAYYMQNALGSRKMGLAFSIIITLTFAFVFNSVQSNTIAQSLQTTFSLDPFLTGIILAGLTAVIIFGGLKRIAKFSAVIVPIFALGYIAITALVVLFNLEKLPGVLALIVSDAFSLRNVAGGALGATIMTGARRGLFSNEAGMGSAPNAAATANISHPVKQGYVQAFSVFVDTLVICSCTAFIVMLADYQSFPGLEGIALTQKALTQELGPVGNYFISASVLLFAFTSIIGNYYYGQANVEFLTRRRWVMAFFRTGVSVMVLLGAILQLKLVWNMADLFMTVMALMNIYAILRLRRQVIDVLADYRRQKQAGKDPQFNPENVPSVHHADAWTR</sequence>
<organism evidence="11 12">
    <name type="scientific">Candidatus Avelusimicrobium gallicola</name>
    <dbReference type="NCBI Taxonomy" id="2562704"/>
    <lineage>
        <taxon>Bacteria</taxon>
        <taxon>Pseudomonadati</taxon>
        <taxon>Elusimicrobiota</taxon>
        <taxon>Elusimicrobia</taxon>
        <taxon>Elusimicrobiales</taxon>
        <taxon>Elusimicrobiaceae</taxon>
        <taxon>Candidatus Avelusimicrobium</taxon>
    </lineage>
</organism>
<feature type="transmembrane region" description="Helical" evidence="9">
    <location>
        <begin position="184"/>
        <end position="202"/>
    </location>
</feature>
<keyword evidence="5 9" id="KW-0812">Transmembrane</keyword>
<name>A0A1Y4D9X0_9BACT</name>
<dbReference type="FunFam" id="1.20.1740.10:FF:000004">
    <property type="entry name" value="Sodium:alanine symporter family protein"/>
    <property type="match status" value="1"/>
</dbReference>
<feature type="transmembrane region" description="Helical" evidence="9">
    <location>
        <begin position="381"/>
        <end position="400"/>
    </location>
</feature>
<feature type="transmembrane region" description="Helical" evidence="9">
    <location>
        <begin position="299"/>
        <end position="320"/>
    </location>
</feature>
<dbReference type="RefSeq" id="WP_087289417.1">
    <property type="nucleotide sequence ID" value="NZ_NFJD01000005.1"/>
</dbReference>
<evidence type="ECO:0000256" key="6">
    <source>
        <dbReference type="ARBA" id="ARBA00022847"/>
    </source>
</evidence>
<evidence type="ECO:0000256" key="5">
    <source>
        <dbReference type="ARBA" id="ARBA00022692"/>
    </source>
</evidence>
<dbReference type="PANTHER" id="PTHR30330:SF1">
    <property type="entry name" value="AMINO-ACID CARRIER PROTEIN ALST"/>
    <property type="match status" value="1"/>
</dbReference>
<dbReference type="GO" id="GO:0005886">
    <property type="term" value="C:plasma membrane"/>
    <property type="evidence" value="ECO:0007669"/>
    <property type="project" value="UniProtKB-SubCell"/>
</dbReference>
<evidence type="ECO:0000256" key="7">
    <source>
        <dbReference type="ARBA" id="ARBA00022989"/>
    </source>
</evidence>
<dbReference type="GO" id="GO:0005283">
    <property type="term" value="F:amino acid:sodium symporter activity"/>
    <property type="evidence" value="ECO:0007669"/>
    <property type="project" value="InterPro"/>
</dbReference>
<dbReference type="PANTHER" id="PTHR30330">
    <property type="entry name" value="AGSS FAMILY TRANSPORTER, SODIUM-ALANINE"/>
    <property type="match status" value="1"/>
</dbReference>
<keyword evidence="6 9" id="KW-0769">Symport</keyword>
<evidence type="ECO:0000313" key="11">
    <source>
        <dbReference type="EMBL" id="OUO56044.1"/>
    </source>
</evidence>
<feature type="transmembrane region" description="Helical" evidence="9">
    <location>
        <begin position="16"/>
        <end position="39"/>
    </location>
</feature>
<keyword evidence="8 9" id="KW-0472">Membrane</keyword>
<feature type="transmembrane region" description="Helical" evidence="9">
    <location>
        <begin position="406"/>
        <end position="425"/>
    </location>
</feature>
<gene>
    <name evidence="11" type="ORF">B5F75_07130</name>
</gene>
<dbReference type="InterPro" id="IPR001463">
    <property type="entry name" value="Na/Ala_symport"/>
</dbReference>
<comment type="caution">
    <text evidence="11">The sequence shown here is derived from an EMBL/GenBank/DDBJ whole genome shotgun (WGS) entry which is preliminary data.</text>
</comment>
<dbReference type="Pfam" id="PF01235">
    <property type="entry name" value="Na_Ala_symp"/>
    <property type="match status" value="1"/>
</dbReference>
<evidence type="ECO:0000256" key="3">
    <source>
        <dbReference type="ARBA" id="ARBA00022448"/>
    </source>
</evidence>
<evidence type="ECO:0000256" key="10">
    <source>
        <dbReference type="SAM" id="MobiDB-lite"/>
    </source>
</evidence>